<protein>
    <recommendedName>
        <fullName evidence="4">Secreted protein</fullName>
    </recommendedName>
</protein>
<evidence type="ECO:0000313" key="2">
    <source>
        <dbReference type="EMBL" id="QDY75991.1"/>
    </source>
</evidence>
<dbReference type="RefSeq" id="WP_146479291.1">
    <property type="nucleotide sequence ID" value="NZ_CP042266.1"/>
</dbReference>
<name>A0A5B8J7W7_9ACTN</name>
<dbReference type="Proteomes" id="UP000320580">
    <property type="component" value="Chromosome"/>
</dbReference>
<feature type="region of interest" description="Disordered" evidence="1">
    <location>
        <begin position="42"/>
        <end position="61"/>
    </location>
</feature>
<dbReference type="AlphaFoldDB" id="A0A5B8J7W7"/>
<proteinExistence type="predicted"/>
<dbReference type="EMBL" id="CP042266">
    <property type="protein sequence ID" value="QDY75991.1"/>
    <property type="molecule type" value="Genomic_DNA"/>
</dbReference>
<gene>
    <name evidence="2" type="ORF">FQU76_05010</name>
</gene>
<evidence type="ECO:0000256" key="1">
    <source>
        <dbReference type="SAM" id="MobiDB-lite"/>
    </source>
</evidence>
<evidence type="ECO:0008006" key="4">
    <source>
        <dbReference type="Google" id="ProtNLM"/>
    </source>
</evidence>
<dbReference type="OrthoDB" id="4350218at2"/>
<accession>A0A5B8J7W7</accession>
<dbReference type="KEGG" id="sqz:FQU76_05010"/>
<organism evidence="2 3">
    <name type="scientific">Streptomyces qinzhouensis</name>
    <dbReference type="NCBI Taxonomy" id="2599401"/>
    <lineage>
        <taxon>Bacteria</taxon>
        <taxon>Bacillati</taxon>
        <taxon>Actinomycetota</taxon>
        <taxon>Actinomycetes</taxon>
        <taxon>Kitasatosporales</taxon>
        <taxon>Streptomycetaceae</taxon>
        <taxon>Streptomyces</taxon>
    </lineage>
</organism>
<reference evidence="2 3" key="1">
    <citation type="submission" date="2019-07" db="EMBL/GenBank/DDBJ databases">
        <authorList>
            <person name="Zhu P."/>
        </authorList>
    </citation>
    <scope>NUCLEOTIDE SEQUENCE [LARGE SCALE GENOMIC DNA]</scope>
    <source>
        <strain evidence="2 3">SSL-25</strain>
    </source>
</reference>
<evidence type="ECO:0000313" key="3">
    <source>
        <dbReference type="Proteomes" id="UP000320580"/>
    </source>
</evidence>
<keyword evidence="3" id="KW-1185">Reference proteome</keyword>
<sequence length="192" mass="19588">MQHPELPDLAHTRTRPVHWAATAAAMAAVVALAGLLQPDDATANASAARPGPGAPAPDPADLVLPLDCGTASVMITRKATGDLDGDGGAETVVAARCAAGSGTSPEGIYVLARTREGGSRVVATLVAPGERQSLAALTVREGKIAATLLGYSSPEIPSCCPDRREDVSWRWQGGKFLRAPESTGEKSGTAVL</sequence>